<evidence type="ECO:0008006" key="4">
    <source>
        <dbReference type="Google" id="ProtNLM"/>
    </source>
</evidence>
<dbReference type="OrthoDB" id="5902984at2"/>
<sequence>MVRSLIITLLASCASMAVQATDWDLFKQESDPELYMKSYSGVLLNQQAHHSDSFDLWLVNSGYQYPVMDDMTVFMEAGPAVADQNRQSGFNMSSGVRYQLSPSIHIGSQITHLALDQESTLLELNSSLLLTPRLSLTANYGIGAFTAEQALTLGVGFTF</sequence>
<evidence type="ECO:0000313" key="3">
    <source>
        <dbReference type="Proteomes" id="UP000078435"/>
    </source>
</evidence>
<dbReference type="InterPro" id="IPR011250">
    <property type="entry name" value="OMP/PagP_B-barrel"/>
</dbReference>
<name>A0A175VJ15_AEREN</name>
<protein>
    <recommendedName>
        <fullName evidence="4">Outer membrane protein beta-barrel domain-containing protein</fullName>
    </recommendedName>
</protein>
<organism evidence="2 3">
    <name type="scientific">Aeromonas enteropelogenes</name>
    <name type="common">Aeromonas trota</name>
    <dbReference type="NCBI Taxonomy" id="29489"/>
    <lineage>
        <taxon>Bacteria</taxon>
        <taxon>Pseudomonadati</taxon>
        <taxon>Pseudomonadota</taxon>
        <taxon>Gammaproteobacteria</taxon>
        <taxon>Aeromonadales</taxon>
        <taxon>Aeromonadaceae</taxon>
        <taxon>Aeromonas</taxon>
    </lineage>
</organism>
<proteinExistence type="predicted"/>
<comment type="caution">
    <text evidence="2">The sequence shown here is derived from an EMBL/GenBank/DDBJ whole genome shotgun (WGS) entry which is preliminary data.</text>
</comment>
<feature type="signal peptide" evidence="1">
    <location>
        <begin position="1"/>
        <end position="20"/>
    </location>
</feature>
<evidence type="ECO:0000313" key="2">
    <source>
        <dbReference type="EMBL" id="KXU80734.1"/>
    </source>
</evidence>
<dbReference type="EMBL" id="JMGO02000003">
    <property type="protein sequence ID" value="KXU80734.1"/>
    <property type="molecule type" value="Genomic_DNA"/>
</dbReference>
<gene>
    <name evidence="2" type="ORF">LCR_11635</name>
</gene>
<evidence type="ECO:0000256" key="1">
    <source>
        <dbReference type="SAM" id="SignalP"/>
    </source>
</evidence>
<dbReference type="RefSeq" id="WP_026456259.1">
    <property type="nucleotide sequence ID" value="NZ_JMGO02000003.1"/>
</dbReference>
<accession>A0A175VJ15</accession>
<dbReference type="Proteomes" id="UP000078435">
    <property type="component" value="Unassembled WGS sequence"/>
</dbReference>
<keyword evidence="1" id="KW-0732">Signal</keyword>
<dbReference type="AlphaFoldDB" id="A0A175VJ15"/>
<reference evidence="2 3" key="1">
    <citation type="submission" date="2016-02" db="EMBL/GenBank/DDBJ databases">
        <title>Draft genome sequence of Aeromonas trota strain 1999lcr isolated from cerebrospinal fluid (CSF).</title>
        <authorList>
            <person name="Dallagassa C.B."/>
            <person name="Prediger K.C."/>
            <person name="Weiss V.A."/>
            <person name="Assis F.E."/>
            <person name="Baura V."/>
            <person name="Cruz L.M."/>
            <person name="Souza E.M."/>
            <person name="Pedrosa F.O."/>
            <person name="Fadel-Picheth C.M."/>
        </authorList>
    </citation>
    <scope>NUCLEOTIDE SEQUENCE [LARGE SCALE GENOMIC DNA]</scope>
    <source>
        <strain evidence="2 3">1999lcr</strain>
    </source>
</reference>
<dbReference type="SUPFAM" id="SSF56925">
    <property type="entry name" value="OMPA-like"/>
    <property type="match status" value="1"/>
</dbReference>
<feature type="chain" id="PRO_5008043013" description="Outer membrane protein beta-barrel domain-containing protein" evidence="1">
    <location>
        <begin position="21"/>
        <end position="159"/>
    </location>
</feature>